<keyword evidence="3" id="KW-1185">Reference proteome</keyword>
<organism evidence="2 3">
    <name type="scientific">Stakelama tenebrarum</name>
    <dbReference type="NCBI Taxonomy" id="2711215"/>
    <lineage>
        <taxon>Bacteria</taxon>
        <taxon>Pseudomonadati</taxon>
        <taxon>Pseudomonadota</taxon>
        <taxon>Alphaproteobacteria</taxon>
        <taxon>Sphingomonadales</taxon>
        <taxon>Sphingomonadaceae</taxon>
        <taxon>Stakelama</taxon>
    </lineage>
</organism>
<protein>
    <recommendedName>
        <fullName evidence="4">DUF4350 domain-containing protein</fullName>
    </recommendedName>
</protein>
<gene>
    <name evidence="2" type="ORF">G5C33_13295</name>
</gene>
<dbReference type="Proteomes" id="UP000501568">
    <property type="component" value="Chromosome"/>
</dbReference>
<dbReference type="RefSeq" id="WP_165327665.1">
    <property type="nucleotide sequence ID" value="NZ_CP049109.1"/>
</dbReference>
<dbReference type="EMBL" id="CP049109">
    <property type="protein sequence ID" value="QIG80657.1"/>
    <property type="molecule type" value="Genomic_DNA"/>
</dbReference>
<sequence length="414" mass="44862">MSDIAIDKGERRGIFNPLTVGLILLIGIVGFVGVTVLSAYAPDLRSQNRVGGHALSKGATGFSGLVQLAAATGRNPQILREERLWESEDLIVVTPENAATDIGRIGEFREGYRPTLYILPKWDVVPDEAHRGWVNSRGLLPEAQPEGVFAPRFHFDIRRHEERPAQLIDVDGILPGGIVFTIPEKLQVITAASAYSDDYYENLEPLITDGEGGIVLGIQDSRFILSDPDLLNNTGMKDATNAASALALLDWMNSTNAESIGFDVVSNGIGGTKSILRLAFDPPFLAMTLALVAVIILLGFRAFGQFGAPQRRQRALAFGKAALVDNGAMLVRKARLTRQMGGRYAQVIRDQAVRTFGVSSRLAPVEVDAYLDGLEGKARFTELADVADAAGNDTELLAAARALHDWKQEKLSDD</sequence>
<name>A0A6G6Y786_9SPHN</name>
<evidence type="ECO:0000256" key="1">
    <source>
        <dbReference type="SAM" id="Phobius"/>
    </source>
</evidence>
<accession>A0A6G6Y786</accession>
<keyword evidence="1" id="KW-1133">Transmembrane helix</keyword>
<evidence type="ECO:0000313" key="2">
    <source>
        <dbReference type="EMBL" id="QIG80657.1"/>
    </source>
</evidence>
<keyword evidence="1" id="KW-0812">Transmembrane</keyword>
<evidence type="ECO:0008006" key="4">
    <source>
        <dbReference type="Google" id="ProtNLM"/>
    </source>
</evidence>
<reference evidence="2 3" key="1">
    <citation type="submission" date="2020-02" db="EMBL/GenBank/DDBJ databases">
        <authorList>
            <person name="Zheng R.K."/>
            <person name="Sun C.M."/>
        </authorList>
    </citation>
    <scope>NUCLEOTIDE SEQUENCE [LARGE SCALE GENOMIC DNA]</scope>
    <source>
        <strain evidence="3">zrk23</strain>
    </source>
</reference>
<keyword evidence="1" id="KW-0472">Membrane</keyword>
<dbReference type="AlphaFoldDB" id="A0A6G6Y786"/>
<dbReference type="KEGG" id="spzr:G5C33_13295"/>
<proteinExistence type="predicted"/>
<feature type="transmembrane region" description="Helical" evidence="1">
    <location>
        <begin position="20"/>
        <end position="41"/>
    </location>
</feature>
<feature type="transmembrane region" description="Helical" evidence="1">
    <location>
        <begin position="284"/>
        <end position="304"/>
    </location>
</feature>
<evidence type="ECO:0000313" key="3">
    <source>
        <dbReference type="Proteomes" id="UP000501568"/>
    </source>
</evidence>